<dbReference type="InterPro" id="IPR030931">
    <property type="entry name" value="Group_II_RT_mat"/>
</dbReference>
<dbReference type="InterPro" id="IPR043502">
    <property type="entry name" value="DNA/RNA_pol_sf"/>
</dbReference>
<dbReference type="PANTHER" id="PTHR34047:SF8">
    <property type="entry name" value="PROTEIN YKFC"/>
    <property type="match status" value="1"/>
</dbReference>
<dbReference type="Proteomes" id="UP000253606">
    <property type="component" value="Chromosome"/>
</dbReference>
<dbReference type="GO" id="GO:0003964">
    <property type="term" value="F:RNA-directed DNA polymerase activity"/>
    <property type="evidence" value="ECO:0007669"/>
    <property type="project" value="UniProtKB-KW"/>
</dbReference>
<evidence type="ECO:0000256" key="1">
    <source>
        <dbReference type="ARBA" id="ARBA00034120"/>
    </source>
</evidence>
<keyword evidence="7" id="KW-1185">Reference proteome</keyword>
<dbReference type="PROSITE" id="PS50878">
    <property type="entry name" value="RT_POL"/>
    <property type="match status" value="1"/>
</dbReference>
<evidence type="ECO:0000313" key="4">
    <source>
        <dbReference type="EMBL" id="AXC09889.1"/>
    </source>
</evidence>
<dbReference type="KEGG" id="abas:ACPOL_4729"/>
<organism evidence="6 7">
    <name type="scientific">Acidisarcina polymorpha</name>
    <dbReference type="NCBI Taxonomy" id="2211140"/>
    <lineage>
        <taxon>Bacteria</taxon>
        <taxon>Pseudomonadati</taxon>
        <taxon>Acidobacteriota</taxon>
        <taxon>Terriglobia</taxon>
        <taxon>Terriglobales</taxon>
        <taxon>Acidobacteriaceae</taxon>
        <taxon>Acidisarcina</taxon>
    </lineage>
</organism>
<evidence type="ECO:0000313" key="7">
    <source>
        <dbReference type="Proteomes" id="UP000253606"/>
    </source>
</evidence>
<dbReference type="CDD" id="cd01651">
    <property type="entry name" value="RT_G2_intron"/>
    <property type="match status" value="1"/>
</dbReference>
<name>A0A2Z5G5D4_9BACT</name>
<evidence type="ECO:0000259" key="3">
    <source>
        <dbReference type="PROSITE" id="PS50878"/>
    </source>
</evidence>
<keyword evidence="6" id="KW-0695">RNA-directed DNA polymerase</keyword>
<keyword evidence="6" id="KW-0548">Nucleotidyltransferase</keyword>
<evidence type="ECO:0000313" key="6">
    <source>
        <dbReference type="EMBL" id="AXC13997.1"/>
    </source>
</evidence>
<comment type="similarity">
    <text evidence="1">Belongs to the bacterial reverse transcriptase family.</text>
</comment>
<dbReference type="KEGG" id="abas:ACPOL_4533"/>
<dbReference type="PANTHER" id="PTHR34047">
    <property type="entry name" value="NUCLEAR INTRON MATURASE 1, MITOCHONDRIAL-RELATED"/>
    <property type="match status" value="1"/>
</dbReference>
<evidence type="ECO:0000313" key="5">
    <source>
        <dbReference type="EMBL" id="AXC13805.1"/>
    </source>
</evidence>
<dbReference type="InterPro" id="IPR000477">
    <property type="entry name" value="RT_dom"/>
</dbReference>
<dbReference type="EMBL" id="CP030840">
    <property type="protein sequence ID" value="AXC13997.1"/>
    <property type="molecule type" value="Genomic_DNA"/>
</dbReference>
<dbReference type="EMBL" id="CP030840">
    <property type="protein sequence ID" value="AXC13805.1"/>
    <property type="molecule type" value="Genomic_DNA"/>
</dbReference>
<proteinExistence type="inferred from homology"/>
<evidence type="ECO:0000256" key="2">
    <source>
        <dbReference type="SAM" id="MobiDB-lite"/>
    </source>
</evidence>
<dbReference type="AlphaFoldDB" id="A0A2Z5G5D4"/>
<feature type="region of interest" description="Disordered" evidence="2">
    <location>
        <begin position="1"/>
        <end position="45"/>
    </location>
</feature>
<dbReference type="EMBL" id="CP030840">
    <property type="protein sequence ID" value="AXC09889.1"/>
    <property type="molecule type" value="Genomic_DNA"/>
</dbReference>
<keyword evidence="6" id="KW-0808">Transferase</keyword>
<reference evidence="6 7" key="1">
    <citation type="journal article" date="2018" name="Front. Microbiol.">
        <title>Hydrolytic Capabilities as a Key to Environmental Success: Chitinolytic and Cellulolytic Acidobacteria From Acidic Sub-arctic Soils and Boreal Peatlands.</title>
        <authorList>
            <person name="Belova S.E."/>
            <person name="Ravin N.V."/>
            <person name="Pankratov T.A."/>
            <person name="Rakitin A.L."/>
            <person name="Ivanova A.A."/>
            <person name="Beletsky A.V."/>
            <person name="Mardanov A.V."/>
            <person name="Sinninghe Damste J.S."/>
            <person name="Dedysh S.N."/>
        </authorList>
    </citation>
    <scope>NUCLEOTIDE SEQUENCE [LARGE SCALE GENOMIC DNA]</scope>
    <source>
        <strain evidence="6 7">SBC82</strain>
    </source>
</reference>
<dbReference type="RefSeq" id="WP_236656923.1">
    <property type="nucleotide sequence ID" value="NZ_CP030840.1"/>
</dbReference>
<accession>A0A2Z5G5D4</accession>
<sequence>MHENRETSEAPAGNSSRTAGKGSGRKARMNVPEESDSGVLPMNHSNKIEQSMAESEEGRPLIKENIHQSSTRPTQSGARVSQGLAGVRKAAREHKERKFTTLLHHVTVDLLRDSFGSLKRKAAPGVDGMTWQEYEAGLEGRLADLHSRVHRGAYRALPSRRVYIEKGDGRKRPLGIAAVEDKIVQHAVVTILNQIYEEDFLGFSYGFRPGRSQHKALDALFYALVKRKVNYVLDADIQGFFDNLDKAWMIKFVEHRVADRRILRLIQKWLKAGVMEDGKWSDTETGTPQGSVISPLLANIYLHYVFDLWVDVWRKKCARGEVIVLRYADDIVLGFQWGTDADRFRKSLEERLGKFRLELHPEKTRRIEFGRYAEQNRKRRGEGKPETFDFLGFTHISGKNGNGSYAVRRMTIRKRMRKKLQEIKQQLRMRMHDPVPETGAWLRSVVQGYFHYYAVPGNLDSLGLFRERVLRYWGQALKRRSQRHRYAWARRLKLAAQWLPTPRVMHPWPLDRFAATHPR</sequence>
<dbReference type="InterPro" id="IPR051083">
    <property type="entry name" value="GrpII_Intron_Splice-Mob/Def"/>
</dbReference>
<gene>
    <name evidence="4" type="ORF">ACPOL_0514</name>
    <name evidence="5" type="ORF">ACPOL_4533</name>
    <name evidence="6" type="ORF">ACPOL_4729</name>
</gene>
<dbReference type="NCBIfam" id="TIGR04416">
    <property type="entry name" value="group_II_RT_mat"/>
    <property type="match status" value="1"/>
</dbReference>
<feature type="domain" description="Reverse transcriptase" evidence="3">
    <location>
        <begin position="145"/>
        <end position="395"/>
    </location>
</feature>
<dbReference type="KEGG" id="abas:ACPOL_0514"/>
<dbReference type="SUPFAM" id="SSF56672">
    <property type="entry name" value="DNA/RNA polymerases"/>
    <property type="match status" value="1"/>
</dbReference>
<protein>
    <submittedName>
        <fullName evidence="6">Retron-type RNA-directed DNA polymerase</fullName>
    </submittedName>
</protein>
<dbReference type="Pfam" id="PF00078">
    <property type="entry name" value="RVT_1"/>
    <property type="match status" value="1"/>
</dbReference>